<dbReference type="EMBL" id="DVAB01000025">
    <property type="protein sequence ID" value="HIK00518.1"/>
    <property type="molecule type" value="Genomic_DNA"/>
</dbReference>
<feature type="coiled-coil region" evidence="1">
    <location>
        <begin position="163"/>
        <end position="197"/>
    </location>
</feature>
<evidence type="ECO:0000313" key="2">
    <source>
        <dbReference type="EMBL" id="HIK00518.1"/>
    </source>
</evidence>
<protein>
    <submittedName>
        <fullName evidence="2">Uncharacterized protein</fullName>
    </submittedName>
</protein>
<evidence type="ECO:0000256" key="1">
    <source>
        <dbReference type="SAM" id="Coils"/>
    </source>
</evidence>
<dbReference type="Proteomes" id="UP000646946">
    <property type="component" value="Unassembled WGS sequence"/>
</dbReference>
<name>A0A832XLZ0_9ARCH</name>
<keyword evidence="3" id="KW-1185">Reference proteome</keyword>
<organism evidence="2 3">
    <name type="scientific">Candidatus Naiadarchaeum limnaeum</name>
    <dbReference type="NCBI Taxonomy" id="2756139"/>
    <lineage>
        <taxon>Archaea</taxon>
        <taxon>Candidatus Undinarchaeota</taxon>
        <taxon>Candidatus Undinarchaeia</taxon>
        <taxon>Candidatus Naiadarchaeales</taxon>
        <taxon>Candidatus Naiadarchaeaceae</taxon>
        <taxon>Candidatus Naiadarchaeum</taxon>
    </lineage>
</organism>
<comment type="caution">
    <text evidence="2">The sequence shown here is derived from an EMBL/GenBank/DDBJ whole genome shotgun (WGS) entry which is preliminary data.</text>
</comment>
<proteinExistence type="predicted"/>
<gene>
    <name evidence="2" type="ORF">H1016_03190</name>
</gene>
<reference evidence="2 3" key="1">
    <citation type="journal article" name="Nat. Commun.">
        <title>Undinarchaeota illuminate DPANN phylogeny and the impact of gene transfer on archaeal evolution.</title>
        <authorList>
            <person name="Dombrowski N."/>
            <person name="Williams T.A."/>
            <person name="Sun J."/>
            <person name="Woodcroft B.J."/>
            <person name="Lee J.H."/>
            <person name="Minh B.Q."/>
            <person name="Rinke C."/>
            <person name="Spang A."/>
        </authorList>
    </citation>
    <scope>NUCLEOTIDE SEQUENCE [LARGE SCALE GENOMIC DNA]</scope>
    <source>
        <strain evidence="2">MAG_bin1129</strain>
    </source>
</reference>
<evidence type="ECO:0000313" key="3">
    <source>
        <dbReference type="Proteomes" id="UP000646946"/>
    </source>
</evidence>
<keyword evidence="1" id="KW-0175">Coiled coil</keyword>
<accession>A0A832XLZ0</accession>
<dbReference type="AlphaFoldDB" id="A0A832XLZ0"/>
<sequence length="213" mass="24078">MAFQPAFSSSDYRTCINGLADLSNRFLEASRNFNLRFVTAPQVPRLTRVVQSIKDSNLQQVKGLSSLLTNLDSELDTLVKKFQLVQRSHQFDPTLKNFLGDFSRDSADAFRKLSDFVDESIKLADSVITVYAQIERDKKPAKTWIGTILAPETTSTKAMMAKANEAQKVLAEAESVCKDVRNMCQQTRNELESIKSLAIRNLIRRTPYSYSEI</sequence>